<reference evidence="1 2" key="1">
    <citation type="submission" date="2018-10" db="EMBL/GenBank/DDBJ databases">
        <title>Notoacmeibacter sp. M2BS9Y-3-1, whole genome shotgun sequence.</title>
        <authorList>
            <person name="Tuo L."/>
        </authorList>
    </citation>
    <scope>NUCLEOTIDE SEQUENCE [LARGE SCALE GENOMIC DNA]</scope>
    <source>
        <strain evidence="1 2">M2BS9Y-3-1</strain>
    </source>
</reference>
<protein>
    <submittedName>
        <fullName evidence="1">Uncharacterized protein</fullName>
    </submittedName>
</protein>
<organism evidence="1 2">
    <name type="scientific">Notoacmeibacter ruber</name>
    <dbReference type="NCBI Taxonomy" id="2670375"/>
    <lineage>
        <taxon>Bacteria</taxon>
        <taxon>Pseudomonadati</taxon>
        <taxon>Pseudomonadota</taxon>
        <taxon>Alphaproteobacteria</taxon>
        <taxon>Hyphomicrobiales</taxon>
        <taxon>Notoacmeibacteraceae</taxon>
        <taxon>Notoacmeibacter</taxon>
    </lineage>
</organism>
<name>A0A3L7JDK5_9HYPH</name>
<proteinExistence type="predicted"/>
<dbReference type="PROSITE" id="PS51257">
    <property type="entry name" value="PROKAR_LIPOPROTEIN"/>
    <property type="match status" value="1"/>
</dbReference>
<dbReference type="Proteomes" id="UP000281094">
    <property type="component" value="Unassembled WGS sequence"/>
</dbReference>
<accession>A0A3L7JDK5</accession>
<gene>
    <name evidence="1" type="ORF">D8780_12070</name>
</gene>
<dbReference type="RefSeq" id="WP_121645815.1">
    <property type="nucleotide sequence ID" value="NZ_RCWN01000001.1"/>
</dbReference>
<keyword evidence="2" id="KW-1185">Reference proteome</keyword>
<evidence type="ECO:0000313" key="1">
    <source>
        <dbReference type="EMBL" id="RLQ88847.1"/>
    </source>
</evidence>
<dbReference type="EMBL" id="RCWN01000001">
    <property type="protein sequence ID" value="RLQ88847.1"/>
    <property type="molecule type" value="Genomic_DNA"/>
</dbReference>
<evidence type="ECO:0000313" key="2">
    <source>
        <dbReference type="Proteomes" id="UP000281094"/>
    </source>
</evidence>
<comment type="caution">
    <text evidence="1">The sequence shown here is derived from an EMBL/GenBank/DDBJ whole genome shotgun (WGS) entry which is preliminary data.</text>
</comment>
<dbReference type="AlphaFoldDB" id="A0A3L7JDK5"/>
<sequence>MRGEDIMRGKPSLHHGLLSASLIVGMVSCGLAEAATEAPDHRAQIARYVESDSLHWLSGPEVVDAIKAQNKKTADLTAEHVQELDQNWRKAVASSGAERAMIEDFMKLPLSQYLRSMQRKTDFMVVEIIVTDAKGLNVGLSTPSSDFWQGDEAKHQETFGKTSRDLFIDEIEFEPETGLLISQVSRTVFDPETDQAVGAITISINMNKL</sequence>
<dbReference type="CDD" id="cd18773">
    <property type="entry name" value="PDC1_HK_sensor"/>
    <property type="match status" value="1"/>
</dbReference>